<evidence type="ECO:0000259" key="1">
    <source>
        <dbReference type="PROSITE" id="PS50106"/>
    </source>
</evidence>
<dbReference type="InterPro" id="IPR001478">
    <property type="entry name" value="PDZ"/>
</dbReference>
<dbReference type="OrthoDB" id="3521766at2"/>
<protein>
    <submittedName>
        <fullName evidence="2">PDZ domain-containing protein</fullName>
    </submittedName>
</protein>
<accession>A0A1I1G5W4</accession>
<dbReference type="InterPro" id="IPR021109">
    <property type="entry name" value="Peptidase_aspartic_dom_sf"/>
</dbReference>
<sequence length="399" mass="44819">MKALPIIFLLTIACLFPVAKVQAQEEYIAPPSETLTVVPFSLVAESVVLINGVLVGYPDTLTFILDTGSSGISLDSTTVSSLGLVPELSDINIRGIAGVRRAEFLYNMSLKLNGLVVDSLNFHVNNYEFLSYVYGKKIDGVIGYSLFSRYIIKINYDLNEVQICSQGAIKYPRGGYLLKPFIRTLPVLPAKVTDHRSVTSRYLFDIGAGMSLMFSRDFDQDSAFIRKKRKRFPLQAHGVGGKLEMEMTLVRNFRLGPYRFRKVPAMVFDDEHNVTSYPYLGGLIGNQLLKRFNAIFNYEQREIYLEPNTLYREPFYYSYSGMELYYIDGSVIIGSIISGSPADRSGLKVGDVVVAIDNVANGDFVQYKRVLMMAKKRVKLIVSRGDELLEIPLKLHSLL</sequence>
<dbReference type="SUPFAM" id="SSF50630">
    <property type="entry name" value="Acid proteases"/>
    <property type="match status" value="2"/>
</dbReference>
<dbReference type="InterPro" id="IPR036034">
    <property type="entry name" value="PDZ_sf"/>
</dbReference>
<dbReference type="InterPro" id="IPR041489">
    <property type="entry name" value="PDZ_6"/>
</dbReference>
<gene>
    <name evidence="2" type="ORF">SAMN05421747_103254</name>
</gene>
<feature type="domain" description="PDZ" evidence="1">
    <location>
        <begin position="302"/>
        <end position="386"/>
    </location>
</feature>
<dbReference type="EMBL" id="FOLL01000003">
    <property type="protein sequence ID" value="SFC04693.1"/>
    <property type="molecule type" value="Genomic_DNA"/>
</dbReference>
<dbReference type="STRING" id="623281.SAMN05421747_103254"/>
<dbReference type="PROSITE" id="PS50106">
    <property type="entry name" value="PDZ"/>
    <property type="match status" value="1"/>
</dbReference>
<reference evidence="3" key="1">
    <citation type="submission" date="2016-10" db="EMBL/GenBank/DDBJ databases">
        <authorList>
            <person name="Varghese N."/>
            <person name="Submissions S."/>
        </authorList>
    </citation>
    <scope>NUCLEOTIDE SEQUENCE [LARGE SCALE GENOMIC DNA]</scope>
    <source>
        <strain evidence="3">DSM 22900</strain>
    </source>
</reference>
<evidence type="ECO:0000313" key="2">
    <source>
        <dbReference type="EMBL" id="SFC04693.1"/>
    </source>
</evidence>
<dbReference type="SUPFAM" id="SSF50156">
    <property type="entry name" value="PDZ domain-like"/>
    <property type="match status" value="1"/>
</dbReference>
<dbReference type="Pfam" id="PF17820">
    <property type="entry name" value="PDZ_6"/>
    <property type="match status" value="1"/>
</dbReference>
<dbReference type="Gene3D" id="2.30.42.10">
    <property type="match status" value="1"/>
</dbReference>
<keyword evidence="3" id="KW-1185">Reference proteome</keyword>
<name>A0A1I1G5W4_9SPHI</name>
<dbReference type="Proteomes" id="UP000199577">
    <property type="component" value="Unassembled WGS sequence"/>
</dbReference>
<evidence type="ECO:0000313" key="3">
    <source>
        <dbReference type="Proteomes" id="UP000199577"/>
    </source>
</evidence>
<proteinExistence type="predicted"/>
<dbReference type="Gene3D" id="2.40.70.10">
    <property type="entry name" value="Acid Proteases"/>
    <property type="match status" value="2"/>
</dbReference>
<dbReference type="AlphaFoldDB" id="A0A1I1G5W4"/>
<organism evidence="2 3">
    <name type="scientific">Parapedobacter composti</name>
    <dbReference type="NCBI Taxonomy" id="623281"/>
    <lineage>
        <taxon>Bacteria</taxon>
        <taxon>Pseudomonadati</taxon>
        <taxon>Bacteroidota</taxon>
        <taxon>Sphingobacteriia</taxon>
        <taxon>Sphingobacteriales</taxon>
        <taxon>Sphingobacteriaceae</taxon>
        <taxon>Parapedobacter</taxon>
    </lineage>
</organism>
<dbReference type="Pfam" id="PF13650">
    <property type="entry name" value="Asp_protease_2"/>
    <property type="match status" value="2"/>
</dbReference>
<dbReference type="RefSeq" id="WP_090972167.1">
    <property type="nucleotide sequence ID" value="NZ_FOLL01000003.1"/>
</dbReference>
<dbReference type="SMART" id="SM00228">
    <property type="entry name" value="PDZ"/>
    <property type="match status" value="1"/>
</dbReference>